<dbReference type="EMBL" id="JADJEV010000001">
    <property type="protein sequence ID" value="MBK6971932.1"/>
    <property type="molecule type" value="Genomic_DNA"/>
</dbReference>
<accession>A0A9D7HJG6</accession>
<protein>
    <submittedName>
        <fullName evidence="1">Uncharacterized protein</fullName>
    </submittedName>
</protein>
<comment type="caution">
    <text evidence="1">The sequence shown here is derived from an EMBL/GenBank/DDBJ whole genome shotgun (WGS) entry which is preliminary data.</text>
</comment>
<sequence>MKIELHRGPELAREPRYLPAAVYNLAHTLLARGGDAVFVPIRSMQVLAIIDREEIVFVDSQRKHFVEAAWQCFAPRDRAALDAPVAYEVVHYGKQSATLMSRLQAEFAHALQALAAKEPHHGEAAVLPMAPPDRSGE</sequence>
<gene>
    <name evidence="1" type="ORF">IPH26_02820</name>
</gene>
<proteinExistence type="predicted"/>
<dbReference type="Proteomes" id="UP000807785">
    <property type="component" value="Unassembled WGS sequence"/>
</dbReference>
<name>A0A9D7HJG6_9PROT</name>
<reference evidence="1" key="1">
    <citation type="submission" date="2020-10" db="EMBL/GenBank/DDBJ databases">
        <title>Connecting structure to function with the recovery of over 1000 high-quality activated sludge metagenome-assembled genomes encoding full-length rRNA genes using long-read sequencing.</title>
        <authorList>
            <person name="Singleton C.M."/>
            <person name="Petriglieri F."/>
            <person name="Kristensen J.M."/>
            <person name="Kirkegaard R.H."/>
            <person name="Michaelsen T.Y."/>
            <person name="Andersen M.H."/>
            <person name="Karst S.M."/>
            <person name="Dueholm M.S."/>
            <person name="Nielsen P.H."/>
            <person name="Albertsen M."/>
        </authorList>
    </citation>
    <scope>NUCLEOTIDE SEQUENCE</scope>
    <source>
        <strain evidence="1">Bjer_18-Q3-R1-45_BAT3C.347</strain>
    </source>
</reference>
<evidence type="ECO:0000313" key="2">
    <source>
        <dbReference type="Proteomes" id="UP000807785"/>
    </source>
</evidence>
<dbReference type="AlphaFoldDB" id="A0A9D7HJG6"/>
<evidence type="ECO:0000313" key="1">
    <source>
        <dbReference type="EMBL" id="MBK6971932.1"/>
    </source>
</evidence>
<organism evidence="1 2">
    <name type="scientific">Candidatus Methylophosphatis roskildensis</name>
    <dbReference type="NCBI Taxonomy" id="2899263"/>
    <lineage>
        <taxon>Bacteria</taxon>
        <taxon>Pseudomonadati</taxon>
        <taxon>Pseudomonadota</taxon>
        <taxon>Betaproteobacteria</taxon>
        <taxon>Nitrosomonadales</taxon>
        <taxon>Sterolibacteriaceae</taxon>
        <taxon>Candidatus Methylophosphatis</taxon>
    </lineage>
</organism>